<dbReference type="AlphaFoldDB" id="A0A7T7V0R2"/>
<proteinExistence type="predicted"/>
<sequence>MIQSNVYVNQAGKNAQIEIKDPAHSIVFGASLAAGSPALDPELQVKIELVSKNRPNQVLVDLKFVEFKEVIRPMFKGIKIMSLIPLALSDNLILSADNKILITLSWKTANVTSMTYTVNTLKSNTYTPLVVKAVDLTQNRTLDTEYFTALRLNDEIHGIETIVDGNKIYQSRDLLWATVTDSNDVLVKVDPNQKITVEGSDQCYLIQY</sequence>
<dbReference type="EMBL" id="CP067018">
    <property type="protein sequence ID" value="QQN59594.1"/>
    <property type="molecule type" value="Genomic_DNA"/>
</dbReference>
<evidence type="ECO:0000313" key="2">
    <source>
        <dbReference type="Proteomes" id="UP000595426"/>
    </source>
</evidence>
<name>A0A7T7V0R2_9FLAO</name>
<reference evidence="1 2" key="1">
    <citation type="submission" date="2020-12" db="EMBL/GenBank/DDBJ databases">
        <title>FDA dAtabase for Regulatory Grade micrObial Sequences (FDA-ARGOS): Supporting development and validation of Infectious Disease Dx tests.</title>
        <authorList>
            <person name="Kerrigan L."/>
            <person name="Long C."/>
            <person name="Tallon L."/>
            <person name="Sadzewicz L."/>
            <person name="Zhao X."/>
            <person name="Boylan J."/>
            <person name="Ott S."/>
            <person name="Bowen H."/>
            <person name="Vavikolanu K."/>
            <person name="Mehta A."/>
            <person name="Aluvathingal J."/>
            <person name="Nadendla S."/>
            <person name="Yan Y."/>
            <person name="Sichtig H."/>
        </authorList>
    </citation>
    <scope>NUCLEOTIDE SEQUENCE [LARGE SCALE GENOMIC DNA]</scope>
    <source>
        <strain evidence="1 2">FDAARGOS_1031</strain>
    </source>
</reference>
<gene>
    <name evidence="1" type="ORF">I6H88_03160</name>
</gene>
<dbReference type="RefSeq" id="WP_034868874.1">
    <property type="nucleotide sequence ID" value="NZ_CBCSDR010000006.1"/>
</dbReference>
<dbReference type="Proteomes" id="UP000595426">
    <property type="component" value="Chromosome"/>
</dbReference>
<evidence type="ECO:0000313" key="1">
    <source>
        <dbReference type="EMBL" id="QQN59594.1"/>
    </source>
</evidence>
<keyword evidence="2" id="KW-1185">Reference proteome</keyword>
<dbReference type="GeneID" id="93133863"/>
<accession>A0A7T7V0R2</accession>
<organism evidence="1 2">
    <name type="scientific">Elizabethkingia bruuniana</name>
    <dbReference type="NCBI Taxonomy" id="1756149"/>
    <lineage>
        <taxon>Bacteria</taxon>
        <taxon>Pseudomonadati</taxon>
        <taxon>Bacteroidota</taxon>
        <taxon>Flavobacteriia</taxon>
        <taxon>Flavobacteriales</taxon>
        <taxon>Weeksellaceae</taxon>
        <taxon>Elizabethkingia</taxon>
    </lineage>
</organism>
<dbReference type="KEGG" id="egm:AYC65_13180"/>
<protein>
    <submittedName>
        <fullName evidence="1">Uncharacterized protein</fullName>
    </submittedName>
</protein>